<feature type="compositionally biased region" description="Basic and acidic residues" evidence="11">
    <location>
        <begin position="125"/>
        <end position="139"/>
    </location>
</feature>
<keyword evidence="4" id="KW-0813">Transport</keyword>
<keyword evidence="7" id="KW-1005">Bacterial flagellum biogenesis</keyword>
<dbReference type="GO" id="GO:0044781">
    <property type="term" value="P:bacterial-type flagellum organization"/>
    <property type="evidence" value="ECO:0007669"/>
    <property type="project" value="UniProtKB-KW"/>
</dbReference>
<evidence type="ECO:0000256" key="7">
    <source>
        <dbReference type="ARBA" id="ARBA00022795"/>
    </source>
</evidence>
<comment type="subcellular location">
    <subcellularLocation>
        <location evidence="1">Cell membrane</location>
        <topology evidence="1">Peripheral membrane protein</topology>
        <orientation evidence="1">Cytoplasmic side</orientation>
    </subcellularLocation>
</comment>
<feature type="region of interest" description="Disordered" evidence="11">
    <location>
        <begin position="125"/>
        <end position="146"/>
    </location>
</feature>
<protein>
    <recommendedName>
        <fullName evidence="3">Flagellar FliJ protein</fullName>
    </recommendedName>
</protein>
<dbReference type="GO" id="GO:0006935">
    <property type="term" value="P:chemotaxis"/>
    <property type="evidence" value="ECO:0007669"/>
    <property type="project" value="UniProtKB-KW"/>
</dbReference>
<dbReference type="NCBIfam" id="TIGR02473">
    <property type="entry name" value="flagell_FliJ"/>
    <property type="match status" value="1"/>
</dbReference>
<keyword evidence="6" id="KW-0145">Chemotaxis</keyword>
<dbReference type="InterPro" id="IPR052570">
    <property type="entry name" value="FliJ"/>
</dbReference>
<evidence type="ECO:0000256" key="4">
    <source>
        <dbReference type="ARBA" id="ARBA00022448"/>
    </source>
</evidence>
<dbReference type="PANTHER" id="PTHR38786:SF1">
    <property type="entry name" value="FLAGELLAR FLIJ PROTEIN"/>
    <property type="match status" value="1"/>
</dbReference>
<dbReference type="Proteomes" id="UP000294829">
    <property type="component" value="Unassembled WGS sequence"/>
</dbReference>
<keyword evidence="12" id="KW-0282">Flagellum</keyword>
<keyword evidence="13" id="KW-1185">Reference proteome</keyword>
<dbReference type="AlphaFoldDB" id="A0A4R5W7C3"/>
<name>A0A4R5W7C3_9BURK</name>
<dbReference type="GO" id="GO:0071973">
    <property type="term" value="P:bacterial-type flagellum-dependent cell motility"/>
    <property type="evidence" value="ECO:0007669"/>
    <property type="project" value="InterPro"/>
</dbReference>
<evidence type="ECO:0000313" key="12">
    <source>
        <dbReference type="EMBL" id="TDK68334.1"/>
    </source>
</evidence>
<dbReference type="EMBL" id="SMYL01000001">
    <property type="protein sequence ID" value="TDK68334.1"/>
    <property type="molecule type" value="Genomic_DNA"/>
</dbReference>
<evidence type="ECO:0000256" key="5">
    <source>
        <dbReference type="ARBA" id="ARBA00022475"/>
    </source>
</evidence>
<evidence type="ECO:0000256" key="3">
    <source>
        <dbReference type="ARBA" id="ARBA00020392"/>
    </source>
</evidence>
<gene>
    <name evidence="12" type="primary">fliJ</name>
    <name evidence="12" type="ORF">E2I14_01985</name>
</gene>
<dbReference type="GO" id="GO:0003774">
    <property type="term" value="F:cytoskeletal motor activity"/>
    <property type="evidence" value="ECO:0007669"/>
    <property type="project" value="InterPro"/>
</dbReference>
<sequence length="146" mass="17262">MTQTSSLSTLIELAERRTDAAAVNLGNAIRSQDELEQKLQLLQKYRDDYSRKMQTEMQSGKSMQQIRNFQVFLGKIDEAIIGQSQLVADAKKRVNHERNQWQEEERKRMSYTTLELRAEKVIQKKEAKREQKQNDEHANRQLFYKT</sequence>
<reference evidence="12 13" key="1">
    <citation type="submission" date="2019-03" db="EMBL/GenBank/DDBJ databases">
        <title>Sapientia aquatica gen. nov., sp. nov., isolated from a crater lake.</title>
        <authorList>
            <person name="Felfoldi T."/>
            <person name="Szabo A."/>
            <person name="Toth E."/>
            <person name="Schumann P."/>
            <person name="Keki Z."/>
            <person name="Marialigeti K."/>
            <person name="Mathe I."/>
        </authorList>
    </citation>
    <scope>NUCLEOTIDE SEQUENCE [LARGE SCALE GENOMIC DNA]</scope>
    <source>
        <strain evidence="12 13">SA-152</strain>
    </source>
</reference>
<dbReference type="OrthoDB" id="6465096at2"/>
<evidence type="ECO:0000256" key="11">
    <source>
        <dbReference type="SAM" id="MobiDB-lite"/>
    </source>
</evidence>
<comment type="similarity">
    <text evidence="2">Belongs to the FliJ family.</text>
</comment>
<accession>A0A4R5W7C3</accession>
<dbReference type="GO" id="GO:0005886">
    <property type="term" value="C:plasma membrane"/>
    <property type="evidence" value="ECO:0007669"/>
    <property type="project" value="UniProtKB-SubCell"/>
</dbReference>
<dbReference type="GO" id="GO:0015031">
    <property type="term" value="P:protein transport"/>
    <property type="evidence" value="ECO:0007669"/>
    <property type="project" value="UniProtKB-KW"/>
</dbReference>
<dbReference type="PRINTS" id="PR01004">
    <property type="entry name" value="FLGFLIJ"/>
</dbReference>
<keyword evidence="8" id="KW-0653">Protein transport</keyword>
<evidence type="ECO:0000256" key="6">
    <source>
        <dbReference type="ARBA" id="ARBA00022500"/>
    </source>
</evidence>
<evidence type="ECO:0000256" key="8">
    <source>
        <dbReference type="ARBA" id="ARBA00022927"/>
    </source>
</evidence>
<dbReference type="InterPro" id="IPR012823">
    <property type="entry name" value="Flagell_FliJ"/>
</dbReference>
<dbReference type="PIRSF" id="PIRSF019404">
    <property type="entry name" value="FliJ"/>
    <property type="match status" value="1"/>
</dbReference>
<evidence type="ECO:0000256" key="10">
    <source>
        <dbReference type="ARBA" id="ARBA00023225"/>
    </source>
</evidence>
<keyword evidence="10" id="KW-1006">Bacterial flagellum protein export</keyword>
<dbReference type="PANTHER" id="PTHR38786">
    <property type="entry name" value="FLAGELLAR FLIJ PROTEIN"/>
    <property type="match status" value="1"/>
</dbReference>
<dbReference type="Gene3D" id="1.10.287.1700">
    <property type="match status" value="1"/>
</dbReference>
<dbReference type="RefSeq" id="WP_133324901.1">
    <property type="nucleotide sequence ID" value="NZ_SMYL01000001.1"/>
</dbReference>
<comment type="caution">
    <text evidence="12">The sequence shown here is derived from an EMBL/GenBank/DDBJ whole genome shotgun (WGS) entry which is preliminary data.</text>
</comment>
<evidence type="ECO:0000313" key="13">
    <source>
        <dbReference type="Proteomes" id="UP000294829"/>
    </source>
</evidence>
<dbReference type="Pfam" id="PF02050">
    <property type="entry name" value="FliJ"/>
    <property type="match status" value="1"/>
</dbReference>
<proteinExistence type="inferred from homology"/>
<evidence type="ECO:0000256" key="1">
    <source>
        <dbReference type="ARBA" id="ARBA00004413"/>
    </source>
</evidence>
<keyword evidence="12" id="KW-0966">Cell projection</keyword>
<dbReference type="InterPro" id="IPR018006">
    <property type="entry name" value="Flag_FliJ_proteobac"/>
</dbReference>
<dbReference type="GO" id="GO:0009288">
    <property type="term" value="C:bacterial-type flagellum"/>
    <property type="evidence" value="ECO:0007669"/>
    <property type="project" value="InterPro"/>
</dbReference>
<keyword evidence="12" id="KW-0969">Cilium</keyword>
<dbReference type="InterPro" id="IPR053716">
    <property type="entry name" value="Flag_assembly_chemotaxis_eff"/>
</dbReference>
<keyword evidence="5" id="KW-1003">Cell membrane</keyword>
<keyword evidence="9" id="KW-0472">Membrane</keyword>
<evidence type="ECO:0000256" key="9">
    <source>
        <dbReference type="ARBA" id="ARBA00023136"/>
    </source>
</evidence>
<organism evidence="12 13">
    <name type="scientific">Sapientia aquatica</name>
    <dbReference type="NCBI Taxonomy" id="1549640"/>
    <lineage>
        <taxon>Bacteria</taxon>
        <taxon>Pseudomonadati</taxon>
        <taxon>Pseudomonadota</taxon>
        <taxon>Betaproteobacteria</taxon>
        <taxon>Burkholderiales</taxon>
        <taxon>Oxalobacteraceae</taxon>
        <taxon>Sapientia</taxon>
    </lineage>
</organism>
<evidence type="ECO:0000256" key="2">
    <source>
        <dbReference type="ARBA" id="ARBA00010004"/>
    </source>
</evidence>